<keyword evidence="2" id="KW-1185">Reference proteome</keyword>
<dbReference type="Proteomes" id="UP001249851">
    <property type="component" value="Unassembled WGS sequence"/>
</dbReference>
<dbReference type="EMBL" id="JARQWQ010000046">
    <property type="protein sequence ID" value="KAK2558033.1"/>
    <property type="molecule type" value="Genomic_DNA"/>
</dbReference>
<evidence type="ECO:0000313" key="1">
    <source>
        <dbReference type="EMBL" id="KAK2558033.1"/>
    </source>
</evidence>
<comment type="caution">
    <text evidence="1">The sequence shown here is derived from an EMBL/GenBank/DDBJ whole genome shotgun (WGS) entry which is preliminary data.</text>
</comment>
<dbReference type="AlphaFoldDB" id="A0AAD9V1R4"/>
<feature type="non-terminal residue" evidence="1">
    <location>
        <position position="1"/>
    </location>
</feature>
<reference evidence="1" key="2">
    <citation type="journal article" date="2023" name="Science">
        <title>Genomic signatures of disease resistance in endangered staghorn corals.</title>
        <authorList>
            <person name="Vollmer S.V."/>
            <person name="Selwyn J.D."/>
            <person name="Despard B.A."/>
            <person name="Roesel C.L."/>
        </authorList>
    </citation>
    <scope>NUCLEOTIDE SEQUENCE</scope>
    <source>
        <strain evidence="1">K2</strain>
    </source>
</reference>
<reference evidence="1" key="1">
    <citation type="journal article" date="2023" name="G3 (Bethesda)">
        <title>Whole genome assembly and annotation of the endangered Caribbean coral Acropora cervicornis.</title>
        <authorList>
            <person name="Selwyn J.D."/>
            <person name="Vollmer S.V."/>
        </authorList>
    </citation>
    <scope>NUCLEOTIDE SEQUENCE</scope>
    <source>
        <strain evidence="1">K2</strain>
    </source>
</reference>
<name>A0AAD9V1R4_ACRCE</name>
<sequence length="131" mass="14561">MSPSDKCIVPVLSPLAAGNKLWISNNGKFFQSAAIYVRACITPPGTFFHIKMFMLMCLLLLHCSESSVDNENVGHSKCLNLLVIYEDLLLVQRLLKYGASFVKRMIVHSPISELFASCSRDPFGTDSCMIN</sequence>
<proteinExistence type="predicted"/>
<organism evidence="1 2">
    <name type="scientific">Acropora cervicornis</name>
    <name type="common">Staghorn coral</name>
    <dbReference type="NCBI Taxonomy" id="6130"/>
    <lineage>
        <taxon>Eukaryota</taxon>
        <taxon>Metazoa</taxon>
        <taxon>Cnidaria</taxon>
        <taxon>Anthozoa</taxon>
        <taxon>Hexacorallia</taxon>
        <taxon>Scleractinia</taxon>
        <taxon>Astrocoeniina</taxon>
        <taxon>Acroporidae</taxon>
        <taxon>Acropora</taxon>
    </lineage>
</organism>
<evidence type="ECO:0000313" key="2">
    <source>
        <dbReference type="Proteomes" id="UP001249851"/>
    </source>
</evidence>
<gene>
    <name evidence="1" type="ORF">P5673_019601</name>
</gene>
<protein>
    <submittedName>
        <fullName evidence="1">Uncharacterized protein</fullName>
    </submittedName>
</protein>
<accession>A0AAD9V1R4</accession>